<evidence type="ECO:0000256" key="1">
    <source>
        <dbReference type="SAM" id="MobiDB-lite"/>
    </source>
</evidence>
<feature type="region of interest" description="Disordered" evidence="1">
    <location>
        <begin position="1"/>
        <end position="53"/>
    </location>
</feature>
<organism evidence="2">
    <name type="scientific">uncultured Rubrobacteraceae bacterium</name>
    <dbReference type="NCBI Taxonomy" id="349277"/>
    <lineage>
        <taxon>Bacteria</taxon>
        <taxon>Bacillati</taxon>
        <taxon>Actinomycetota</taxon>
        <taxon>Rubrobacteria</taxon>
        <taxon>Rubrobacterales</taxon>
        <taxon>Rubrobacteraceae</taxon>
        <taxon>environmental samples</taxon>
    </lineage>
</organism>
<dbReference type="AlphaFoldDB" id="A0A6J4PVX6"/>
<proteinExistence type="predicted"/>
<reference evidence="2" key="1">
    <citation type="submission" date="2020-02" db="EMBL/GenBank/DDBJ databases">
        <authorList>
            <person name="Meier V. D."/>
        </authorList>
    </citation>
    <scope>NUCLEOTIDE SEQUENCE</scope>
    <source>
        <strain evidence="2">AVDCRST_MAG01</strain>
    </source>
</reference>
<dbReference type="EMBL" id="CADCUW010000317">
    <property type="protein sequence ID" value="CAA9421091.1"/>
    <property type="molecule type" value="Genomic_DNA"/>
</dbReference>
<evidence type="ECO:0000313" key="2">
    <source>
        <dbReference type="EMBL" id="CAA9421091.1"/>
    </source>
</evidence>
<gene>
    <name evidence="2" type="ORF">AVDCRST_MAG01-01-2278</name>
</gene>
<feature type="non-terminal residue" evidence="2">
    <location>
        <position position="213"/>
    </location>
</feature>
<accession>A0A6J4PVX6</accession>
<feature type="compositionally biased region" description="Gly residues" evidence="1">
    <location>
        <begin position="1"/>
        <end position="11"/>
    </location>
</feature>
<feature type="non-terminal residue" evidence="2">
    <location>
        <position position="1"/>
    </location>
</feature>
<protein>
    <submittedName>
        <fullName evidence="2">FIG01964566: Predicted membrane protein, hemolysin III homolog</fullName>
    </submittedName>
</protein>
<feature type="compositionally biased region" description="Basic residues" evidence="1">
    <location>
        <begin position="187"/>
        <end position="206"/>
    </location>
</feature>
<feature type="compositionally biased region" description="Basic and acidic residues" evidence="1">
    <location>
        <begin position="12"/>
        <end position="26"/>
    </location>
</feature>
<sequence length="213" mass="24242">GGALHGTGGGGQRRDPRRRAAGERPRRWGAGVPRGRQGGGVARRERRGLRGDAGRPLCGVHAVPRLPEARAQARVAGARPLRDLPPDRRHLHALRPRRPRRTAWVDPLRRRLGDGRRRHSLQDLRHRPLRRGLDSGLRSDGLARRRRDWAPRPIPAGRRARVAAGRRHRLHGRNVLLPPQDPLRARPLARLRAPRQRVPLRRHRPVRSNPWSL</sequence>
<feature type="region of interest" description="Disordered" evidence="1">
    <location>
        <begin position="186"/>
        <end position="213"/>
    </location>
</feature>
<name>A0A6J4PVX6_9ACTN</name>